<keyword evidence="6" id="KW-0813">Transport</keyword>
<evidence type="ECO:0000256" key="12">
    <source>
        <dbReference type="ARBA" id="ARBA00023128"/>
    </source>
</evidence>
<keyword evidence="13" id="KW-0472">Membrane</keyword>
<evidence type="ECO:0000256" key="14">
    <source>
        <dbReference type="ARBA" id="ARBA00023310"/>
    </source>
</evidence>
<comment type="similarity">
    <text evidence="3">Belongs to the ATPase protein MI25 family.</text>
</comment>
<evidence type="ECO:0000256" key="4">
    <source>
        <dbReference type="ARBA" id="ARBA00011648"/>
    </source>
</evidence>
<dbReference type="InterPro" id="IPR008688">
    <property type="entry name" value="ATP_synth_Bsub_B/MI25"/>
</dbReference>
<keyword evidence="9" id="KW-0375">Hydrogen ion transport</keyword>
<dbReference type="EMBL" id="JAJJMB010004763">
    <property type="protein sequence ID" value="KAI3941946.1"/>
    <property type="molecule type" value="Genomic_DNA"/>
</dbReference>
<protein>
    <recommendedName>
        <fullName evidence="5">ATP synthase protein MI25</fullName>
    </recommendedName>
</protein>
<dbReference type="Proteomes" id="UP001202328">
    <property type="component" value="Unassembled WGS sequence"/>
</dbReference>
<dbReference type="GO" id="GO:0045259">
    <property type="term" value="C:proton-transporting ATP synthase complex"/>
    <property type="evidence" value="ECO:0007669"/>
    <property type="project" value="UniProtKB-KW"/>
</dbReference>
<evidence type="ECO:0000256" key="11">
    <source>
        <dbReference type="ARBA" id="ARBA00023065"/>
    </source>
</evidence>
<comment type="function">
    <text evidence="1">This is one of the chains of the nonenzymatic component (CF(0) subunit) of the mitochondrial ATPase complex.</text>
</comment>
<evidence type="ECO:0000256" key="7">
    <source>
        <dbReference type="ARBA" id="ARBA00022547"/>
    </source>
</evidence>
<sequence length="79" mass="8999">MEAIQEELQRSVPNEALLLEAKEQEHLLRISLQVCGTVVESLPQAKRMPHCEETVQALLCRNLNVKLRTLLNSSYTLDL</sequence>
<keyword evidence="11" id="KW-0406">Ion transport</keyword>
<keyword evidence="16" id="KW-1185">Reference proteome</keyword>
<evidence type="ECO:0000256" key="3">
    <source>
        <dbReference type="ARBA" id="ARBA00009281"/>
    </source>
</evidence>
<evidence type="ECO:0000256" key="10">
    <source>
        <dbReference type="ARBA" id="ARBA00022989"/>
    </source>
</evidence>
<evidence type="ECO:0000256" key="2">
    <source>
        <dbReference type="ARBA" id="ARBA00004304"/>
    </source>
</evidence>
<name>A0AAD4T7T3_9MAGN</name>
<dbReference type="GO" id="GO:0031966">
    <property type="term" value="C:mitochondrial membrane"/>
    <property type="evidence" value="ECO:0007669"/>
    <property type="project" value="UniProtKB-SubCell"/>
</dbReference>
<accession>A0AAD4T7T3</accession>
<dbReference type="PANTHER" id="PTHR37774:SF4">
    <property type="entry name" value="ATP SYNTHASE PROTEIN MI25"/>
    <property type="match status" value="1"/>
</dbReference>
<reference evidence="15" key="1">
    <citation type="submission" date="2022-04" db="EMBL/GenBank/DDBJ databases">
        <title>A functionally conserved STORR gene fusion in Papaver species that diverged 16.8 million years ago.</title>
        <authorList>
            <person name="Catania T."/>
        </authorList>
    </citation>
    <scope>NUCLEOTIDE SEQUENCE</scope>
    <source>
        <strain evidence="15">S-188037</strain>
    </source>
</reference>
<proteinExistence type="inferred from homology"/>
<organism evidence="15 16">
    <name type="scientific">Papaver atlanticum</name>
    <dbReference type="NCBI Taxonomy" id="357466"/>
    <lineage>
        <taxon>Eukaryota</taxon>
        <taxon>Viridiplantae</taxon>
        <taxon>Streptophyta</taxon>
        <taxon>Embryophyta</taxon>
        <taxon>Tracheophyta</taxon>
        <taxon>Spermatophyta</taxon>
        <taxon>Magnoliopsida</taxon>
        <taxon>Ranunculales</taxon>
        <taxon>Papaveraceae</taxon>
        <taxon>Papaveroideae</taxon>
        <taxon>Papaver</taxon>
    </lineage>
</organism>
<keyword evidence="8" id="KW-0812">Transmembrane</keyword>
<dbReference type="GO" id="GO:0015986">
    <property type="term" value="P:proton motive force-driven ATP synthesis"/>
    <property type="evidence" value="ECO:0007669"/>
    <property type="project" value="InterPro"/>
</dbReference>
<comment type="caution">
    <text evidence="15">The sequence shown here is derived from an EMBL/GenBank/DDBJ whole genome shotgun (WGS) entry which is preliminary data.</text>
</comment>
<keyword evidence="7" id="KW-0138">CF(0)</keyword>
<evidence type="ECO:0000256" key="1">
    <source>
        <dbReference type="ARBA" id="ARBA00003096"/>
    </source>
</evidence>
<dbReference type="GO" id="GO:0015078">
    <property type="term" value="F:proton transmembrane transporter activity"/>
    <property type="evidence" value="ECO:0007669"/>
    <property type="project" value="InterPro"/>
</dbReference>
<comment type="subcellular location">
    <subcellularLocation>
        <location evidence="2">Mitochondrion membrane</location>
        <topology evidence="2">Single-pass membrane protein</topology>
    </subcellularLocation>
</comment>
<keyword evidence="10" id="KW-1133">Transmembrane helix</keyword>
<dbReference type="Pfam" id="PF05405">
    <property type="entry name" value="Mt_ATP-synt_B"/>
    <property type="match status" value="1"/>
</dbReference>
<evidence type="ECO:0000256" key="13">
    <source>
        <dbReference type="ARBA" id="ARBA00023136"/>
    </source>
</evidence>
<comment type="subunit">
    <text evidence="4">F-type ATPases have 2 components, CF(1) - the catalytic core - and CF(0) - the membrane proton channel. CF(1) has five subunits: alpha(3), beta(3), gamma(1), delta(1), epsilon(1). CF(0) has three main subunits: a, b and c.</text>
</comment>
<evidence type="ECO:0000256" key="6">
    <source>
        <dbReference type="ARBA" id="ARBA00022448"/>
    </source>
</evidence>
<dbReference type="AlphaFoldDB" id="A0AAD4T7T3"/>
<gene>
    <name evidence="15" type="ORF">MKW98_009156</name>
</gene>
<keyword evidence="12" id="KW-0496">Mitochondrion</keyword>
<evidence type="ECO:0000313" key="16">
    <source>
        <dbReference type="Proteomes" id="UP001202328"/>
    </source>
</evidence>
<evidence type="ECO:0000256" key="5">
    <source>
        <dbReference type="ARBA" id="ARBA00017388"/>
    </source>
</evidence>
<dbReference type="InterPro" id="IPR044988">
    <property type="entry name" value="MI25_plants"/>
</dbReference>
<evidence type="ECO:0000313" key="15">
    <source>
        <dbReference type="EMBL" id="KAI3941946.1"/>
    </source>
</evidence>
<evidence type="ECO:0000256" key="9">
    <source>
        <dbReference type="ARBA" id="ARBA00022781"/>
    </source>
</evidence>
<keyword evidence="14" id="KW-0066">ATP synthesis</keyword>
<evidence type="ECO:0000256" key="8">
    <source>
        <dbReference type="ARBA" id="ARBA00022692"/>
    </source>
</evidence>
<dbReference type="PANTHER" id="PTHR37774">
    <property type="entry name" value="ATP SYNTHASE PROTEIN MI25-RELATED"/>
    <property type="match status" value="1"/>
</dbReference>